<feature type="chain" id="PRO_5015183038" evidence="1">
    <location>
        <begin position="16"/>
        <end position="57"/>
    </location>
</feature>
<proteinExistence type="predicted"/>
<feature type="signal peptide" evidence="1">
    <location>
        <begin position="1"/>
        <end position="15"/>
    </location>
</feature>
<evidence type="ECO:0000313" key="3">
    <source>
        <dbReference type="Proteomes" id="UP000238479"/>
    </source>
</evidence>
<dbReference type="EMBL" id="PDCK01000045">
    <property type="protein sequence ID" value="PRQ21799.1"/>
    <property type="molecule type" value="Genomic_DNA"/>
</dbReference>
<gene>
    <name evidence="2" type="ORF">RchiOBHm_Chr7g0243241</name>
</gene>
<evidence type="ECO:0000313" key="2">
    <source>
        <dbReference type="EMBL" id="PRQ21799.1"/>
    </source>
</evidence>
<name>A0A2P6PIN8_ROSCH</name>
<accession>A0A2P6PIN8</accession>
<comment type="caution">
    <text evidence="2">The sequence shown here is derived from an EMBL/GenBank/DDBJ whole genome shotgun (WGS) entry which is preliminary data.</text>
</comment>
<organism evidence="2 3">
    <name type="scientific">Rosa chinensis</name>
    <name type="common">China rose</name>
    <dbReference type="NCBI Taxonomy" id="74649"/>
    <lineage>
        <taxon>Eukaryota</taxon>
        <taxon>Viridiplantae</taxon>
        <taxon>Streptophyta</taxon>
        <taxon>Embryophyta</taxon>
        <taxon>Tracheophyta</taxon>
        <taxon>Spermatophyta</taxon>
        <taxon>Magnoliopsida</taxon>
        <taxon>eudicotyledons</taxon>
        <taxon>Gunneridae</taxon>
        <taxon>Pentapetalae</taxon>
        <taxon>rosids</taxon>
        <taxon>fabids</taxon>
        <taxon>Rosales</taxon>
        <taxon>Rosaceae</taxon>
        <taxon>Rosoideae</taxon>
        <taxon>Rosoideae incertae sedis</taxon>
        <taxon>Rosa</taxon>
    </lineage>
</organism>
<dbReference type="AlphaFoldDB" id="A0A2P6PIN8"/>
<dbReference type="Proteomes" id="UP000238479">
    <property type="component" value="Chromosome 7"/>
</dbReference>
<protein>
    <submittedName>
        <fullName evidence="2">Uncharacterized protein</fullName>
    </submittedName>
</protein>
<keyword evidence="3" id="KW-1185">Reference proteome</keyword>
<keyword evidence="1" id="KW-0732">Signal</keyword>
<sequence length="57" mass="6422">MLLMVAALFLEACLALVLQIWLDLTSGAWVPSLWLSRSESWVYGWASFGAKVYLSWA</sequence>
<evidence type="ECO:0000256" key="1">
    <source>
        <dbReference type="SAM" id="SignalP"/>
    </source>
</evidence>
<dbReference type="Gramene" id="PRQ21799">
    <property type="protein sequence ID" value="PRQ21799"/>
    <property type="gene ID" value="RchiOBHm_Chr7g0243241"/>
</dbReference>
<reference evidence="2 3" key="1">
    <citation type="journal article" date="2018" name="Nat. Genet.">
        <title>The Rosa genome provides new insights in the design of modern roses.</title>
        <authorList>
            <person name="Bendahmane M."/>
        </authorList>
    </citation>
    <scope>NUCLEOTIDE SEQUENCE [LARGE SCALE GENOMIC DNA]</scope>
    <source>
        <strain evidence="3">cv. Old Blush</strain>
    </source>
</reference>